<accession>A0A2A9G1K1</accession>
<organism evidence="1 2">
    <name type="scientific">Amycolatopsis sulphurea</name>
    <dbReference type="NCBI Taxonomy" id="76022"/>
    <lineage>
        <taxon>Bacteria</taxon>
        <taxon>Bacillati</taxon>
        <taxon>Actinomycetota</taxon>
        <taxon>Actinomycetes</taxon>
        <taxon>Pseudonocardiales</taxon>
        <taxon>Pseudonocardiaceae</taxon>
        <taxon>Amycolatopsis</taxon>
    </lineage>
</organism>
<keyword evidence="2" id="KW-1185">Reference proteome</keyword>
<dbReference type="Proteomes" id="UP000243542">
    <property type="component" value="Unassembled WGS sequence"/>
</dbReference>
<dbReference type="AlphaFoldDB" id="A0A2A9G1K1"/>
<comment type="caution">
    <text evidence="1">The sequence shown here is derived from an EMBL/GenBank/DDBJ whole genome shotgun (WGS) entry which is preliminary data.</text>
</comment>
<evidence type="ECO:0000313" key="1">
    <source>
        <dbReference type="EMBL" id="PFG56732.1"/>
    </source>
</evidence>
<name>A0A2A9G1K1_9PSEU</name>
<dbReference type="EMBL" id="PDJK01000001">
    <property type="protein sequence ID" value="PFG56732.1"/>
    <property type="molecule type" value="Genomic_DNA"/>
</dbReference>
<sequence>MPGQEEAPVELSHRAMAMLKAVAQQRAQMSTSCEPDLFIDGFACCDQMTAHALARGGYVRPAAGATTAAPGLVVAELTEAGVAALSVTVAA</sequence>
<gene>
    <name evidence="1" type="ORF">ATK36_0253</name>
</gene>
<protein>
    <submittedName>
        <fullName evidence="1">Uncharacterized protein</fullName>
    </submittedName>
</protein>
<reference evidence="1 2" key="1">
    <citation type="submission" date="2017-10" db="EMBL/GenBank/DDBJ databases">
        <title>Sequencing the genomes of 1000 actinobacteria strains.</title>
        <authorList>
            <person name="Klenk H.-P."/>
        </authorList>
    </citation>
    <scope>NUCLEOTIDE SEQUENCE [LARGE SCALE GENOMIC DNA]</scope>
    <source>
        <strain evidence="1 2">DSM 46092</strain>
    </source>
</reference>
<proteinExistence type="predicted"/>
<evidence type="ECO:0000313" key="2">
    <source>
        <dbReference type="Proteomes" id="UP000243542"/>
    </source>
</evidence>